<dbReference type="InterPro" id="IPR029065">
    <property type="entry name" value="Enolase_C-like"/>
</dbReference>
<dbReference type="SMART" id="SM00922">
    <property type="entry name" value="MR_MLE"/>
    <property type="match status" value="1"/>
</dbReference>
<keyword evidence="2" id="KW-0479">Metal-binding</keyword>
<dbReference type="GO" id="GO:0018849">
    <property type="term" value="F:muconate cycloisomerase activity"/>
    <property type="evidence" value="ECO:0007669"/>
    <property type="project" value="UniProtKB-EC"/>
</dbReference>
<protein>
    <submittedName>
        <fullName evidence="5">Muconate cycloisomerase</fullName>
        <ecNumber evidence="5">5.5.1.1</ecNumber>
    </submittedName>
</protein>
<organism evidence="5 6">
    <name type="scientific">Naumannella cuiyingiana</name>
    <dbReference type="NCBI Taxonomy" id="1347891"/>
    <lineage>
        <taxon>Bacteria</taxon>
        <taxon>Bacillati</taxon>
        <taxon>Actinomycetota</taxon>
        <taxon>Actinomycetes</taxon>
        <taxon>Propionibacteriales</taxon>
        <taxon>Propionibacteriaceae</taxon>
        <taxon>Naumannella</taxon>
    </lineage>
</organism>
<dbReference type="PANTHER" id="PTHR48073">
    <property type="entry name" value="O-SUCCINYLBENZOATE SYNTHASE-RELATED"/>
    <property type="match status" value="1"/>
</dbReference>
<dbReference type="Gene3D" id="3.30.390.10">
    <property type="entry name" value="Enolase-like, N-terminal domain"/>
    <property type="match status" value="1"/>
</dbReference>
<dbReference type="EC" id="5.5.1.1" evidence="5"/>
<evidence type="ECO:0000259" key="4">
    <source>
        <dbReference type="SMART" id="SM00922"/>
    </source>
</evidence>
<evidence type="ECO:0000313" key="5">
    <source>
        <dbReference type="EMBL" id="NYI71078.1"/>
    </source>
</evidence>
<dbReference type="GO" id="GO:0016854">
    <property type="term" value="F:racemase and epimerase activity"/>
    <property type="evidence" value="ECO:0007669"/>
    <property type="project" value="UniProtKB-ARBA"/>
</dbReference>
<dbReference type="AlphaFoldDB" id="A0A7Z0D8U5"/>
<dbReference type="PANTHER" id="PTHR48073:SF2">
    <property type="entry name" value="O-SUCCINYLBENZOATE SYNTHASE"/>
    <property type="match status" value="1"/>
</dbReference>
<name>A0A7Z0D8U5_9ACTN</name>
<dbReference type="EMBL" id="JACBZS010000001">
    <property type="protein sequence ID" value="NYI71078.1"/>
    <property type="molecule type" value="Genomic_DNA"/>
</dbReference>
<feature type="domain" description="Mandelate racemase/muconate lactonizing enzyme C-terminal" evidence="4">
    <location>
        <begin position="94"/>
        <end position="189"/>
    </location>
</feature>
<dbReference type="Pfam" id="PF02746">
    <property type="entry name" value="MR_MLE_N"/>
    <property type="match status" value="1"/>
</dbReference>
<dbReference type="Pfam" id="PF13378">
    <property type="entry name" value="MR_MLE_C"/>
    <property type="match status" value="1"/>
</dbReference>
<dbReference type="InterPro" id="IPR029017">
    <property type="entry name" value="Enolase-like_N"/>
</dbReference>
<sequence>MSGTLLWSGEDSATAEHVIGRALVPALIGQPLVPVAALEARMDRALAGNPFTKAGVSIALWDAYAKALDVPLAVALGGPMRTEVAIKCSLSGNGGRLRAGLARAQESGFRAFKIKIGLDVDSDVERMAELRALVGPDTMIGLDANGGYSRADARRAGERLLEFGPAFFEQPVAPADLVGMRDLRGLGIPVVGDETVFGSEDLMAAIRADALDVVSLYVGKSGGPGRAVTMGRIAHAAGVDIVIGSNGELGVGAAAQLHVACALEALGAIPSDIIGAAYYDSDVVRIGIDTDGVRARLGDAPGLGVVLDDHLSARLRDGSSEQGVR</sequence>
<keyword evidence="6" id="KW-1185">Reference proteome</keyword>
<dbReference type="InterPro" id="IPR036849">
    <property type="entry name" value="Enolase-like_C_sf"/>
</dbReference>
<evidence type="ECO:0000256" key="2">
    <source>
        <dbReference type="ARBA" id="ARBA00022723"/>
    </source>
</evidence>
<dbReference type="GO" id="GO:0046872">
    <property type="term" value="F:metal ion binding"/>
    <property type="evidence" value="ECO:0007669"/>
    <property type="project" value="UniProtKB-KW"/>
</dbReference>
<dbReference type="InterPro" id="IPR013341">
    <property type="entry name" value="Mandelate_racemase_N_dom"/>
</dbReference>
<comment type="caution">
    <text evidence="5">The sequence shown here is derived from an EMBL/GenBank/DDBJ whole genome shotgun (WGS) entry which is preliminary data.</text>
</comment>
<evidence type="ECO:0000256" key="3">
    <source>
        <dbReference type="ARBA" id="ARBA00023235"/>
    </source>
</evidence>
<dbReference type="Gene3D" id="3.20.20.120">
    <property type="entry name" value="Enolase-like C-terminal domain"/>
    <property type="match status" value="1"/>
</dbReference>
<dbReference type="InterPro" id="IPR013342">
    <property type="entry name" value="Mandelate_racemase_C"/>
</dbReference>
<comment type="similarity">
    <text evidence="1">Belongs to the mandelate racemase/muconate lactonizing enzyme family.</text>
</comment>
<gene>
    <name evidence="5" type="ORF">GGQ54_001638</name>
</gene>
<accession>A0A7Z0D8U5</accession>
<dbReference type="SFLD" id="SFLDS00001">
    <property type="entry name" value="Enolase"/>
    <property type="match status" value="1"/>
</dbReference>
<dbReference type="SUPFAM" id="SSF51604">
    <property type="entry name" value="Enolase C-terminal domain-like"/>
    <property type="match status" value="1"/>
</dbReference>
<keyword evidence="3 5" id="KW-0413">Isomerase</keyword>
<dbReference type="Proteomes" id="UP000527616">
    <property type="component" value="Unassembled WGS sequence"/>
</dbReference>
<dbReference type="SFLD" id="SFLDG00180">
    <property type="entry name" value="muconate_cycloisomerase"/>
    <property type="match status" value="1"/>
</dbReference>
<dbReference type="SUPFAM" id="SSF54826">
    <property type="entry name" value="Enolase N-terminal domain-like"/>
    <property type="match status" value="1"/>
</dbReference>
<reference evidence="5 6" key="1">
    <citation type="submission" date="2020-07" db="EMBL/GenBank/DDBJ databases">
        <title>Sequencing the genomes of 1000 actinobacteria strains.</title>
        <authorList>
            <person name="Klenk H.-P."/>
        </authorList>
    </citation>
    <scope>NUCLEOTIDE SEQUENCE [LARGE SCALE GENOMIC DNA]</scope>
    <source>
        <strain evidence="5 6">DSM 103164</strain>
    </source>
</reference>
<evidence type="ECO:0000256" key="1">
    <source>
        <dbReference type="ARBA" id="ARBA00008031"/>
    </source>
</evidence>
<evidence type="ECO:0000313" key="6">
    <source>
        <dbReference type="Proteomes" id="UP000527616"/>
    </source>
</evidence>
<proteinExistence type="inferred from homology"/>